<keyword evidence="1" id="KW-0378">Hydrolase</keyword>
<dbReference type="Proteomes" id="UP000015350">
    <property type="component" value="Unassembled WGS sequence"/>
</dbReference>
<dbReference type="eggNOG" id="COG3741">
    <property type="taxonomic scope" value="Bacteria"/>
</dbReference>
<organism evidence="1 2">
    <name type="scientific">Magnetospirillum fulvum MGU-K5</name>
    <dbReference type="NCBI Taxonomy" id="1316936"/>
    <lineage>
        <taxon>Bacteria</taxon>
        <taxon>Pseudomonadati</taxon>
        <taxon>Pseudomonadota</taxon>
        <taxon>Alphaproteobacteria</taxon>
        <taxon>Rhodospirillales</taxon>
        <taxon>Rhodospirillaceae</taxon>
        <taxon>Magnetospirillum</taxon>
    </lineage>
</organism>
<name>S9TFU0_MAGFU</name>
<dbReference type="EMBL" id="AQPH01000052">
    <property type="protein sequence ID" value="EPY01111.1"/>
    <property type="molecule type" value="Genomic_DNA"/>
</dbReference>
<evidence type="ECO:0000313" key="1">
    <source>
        <dbReference type="EMBL" id="EPY01111.1"/>
    </source>
</evidence>
<evidence type="ECO:0000313" key="2">
    <source>
        <dbReference type="Proteomes" id="UP000015350"/>
    </source>
</evidence>
<comment type="caution">
    <text evidence="1">The sequence shown here is derived from an EMBL/GenBank/DDBJ whole genome shotgun (WGS) entry which is preliminary data.</text>
</comment>
<sequence>MDEAMDTNTIPFAVTDDDVLKVLAPERQTVPLIFSSPHSGRGYPDAFVAESRLDPRALRRSEDSFIDELYQGAVERGAPLLCALFPRAYCDVNREPCELDPAMFTGALPQNANTRSPRVLAGLGTIPRVVASGSEIYAGKIPVAEAERRIAACYHPYHRRLKHLVDTTRAAFGWSLLVDCHSMPSVGGPMDRDSGLSRVDVVLGDCYGESCAPEITRTAELAFQARGYRVVRNTPYAGGYVTRAYGRPRQASHALQIELNRALYMNEAEHQHGPGFEQVRADIDRVVEALAALAAEGKPL</sequence>
<accession>S9TFU0</accession>
<dbReference type="AlphaFoldDB" id="S9TFU0"/>
<dbReference type="PATRIC" id="fig|1316936.3.peg.2522"/>
<dbReference type="InterPro" id="IPR007709">
    <property type="entry name" value="N-FG_amidohydro"/>
</dbReference>
<reference evidence="1 2" key="1">
    <citation type="submission" date="2013-04" db="EMBL/GenBank/DDBJ databases">
        <authorList>
            <person name="Kuznetsov B."/>
            <person name="Ivanovsky R."/>
        </authorList>
    </citation>
    <scope>NUCLEOTIDE SEQUENCE [LARGE SCALE GENOMIC DNA]</scope>
    <source>
        <strain evidence="1 2">MGU-K5</strain>
    </source>
</reference>
<dbReference type="Pfam" id="PF05013">
    <property type="entry name" value="FGase"/>
    <property type="match status" value="1"/>
</dbReference>
<dbReference type="Gene3D" id="3.40.630.40">
    <property type="entry name" value="Zn-dependent exopeptidases"/>
    <property type="match status" value="1"/>
</dbReference>
<dbReference type="STRING" id="1316936.K678_12639"/>
<gene>
    <name evidence="1" type="ORF">K678_12639</name>
</gene>
<dbReference type="GO" id="GO:0016787">
    <property type="term" value="F:hydrolase activity"/>
    <property type="evidence" value="ECO:0007669"/>
    <property type="project" value="UniProtKB-KW"/>
</dbReference>
<protein>
    <submittedName>
        <fullName evidence="1">N-formylglutamate amidohydrolase</fullName>
    </submittedName>
</protein>
<proteinExistence type="predicted"/>
<dbReference type="SUPFAM" id="SSF53187">
    <property type="entry name" value="Zn-dependent exopeptidases"/>
    <property type="match status" value="1"/>
</dbReference>